<dbReference type="SUPFAM" id="SSF51905">
    <property type="entry name" value="FAD/NAD(P)-binding domain"/>
    <property type="match status" value="1"/>
</dbReference>
<evidence type="ECO:0000256" key="3">
    <source>
        <dbReference type="ARBA" id="ARBA00022630"/>
    </source>
</evidence>
<keyword evidence="3" id="KW-0285">Flavoprotein</keyword>
<name>A0ABY4ZR38_9CAUL</name>
<reference evidence="6 7" key="1">
    <citation type="submission" date="2022-04" db="EMBL/GenBank/DDBJ databases">
        <title>Genome sequence of soybean root-associated Caulobacter segnis RL271.</title>
        <authorList>
            <person name="Longley R."/>
            <person name="Bonito G."/>
            <person name="Trigodet F."/>
            <person name="Crosson S."/>
            <person name="Fiebig A."/>
        </authorList>
    </citation>
    <scope>NUCLEOTIDE SEQUENCE [LARGE SCALE GENOMIC DNA]</scope>
    <source>
        <strain evidence="6 7">RL271</strain>
    </source>
</reference>
<dbReference type="Proteomes" id="UP001057520">
    <property type="component" value="Chromosome"/>
</dbReference>
<evidence type="ECO:0000313" key="7">
    <source>
        <dbReference type="Proteomes" id="UP001057520"/>
    </source>
</evidence>
<keyword evidence="4" id="KW-0560">Oxidoreductase</keyword>
<feature type="domain" description="FAD dependent oxidoreductase" evidence="5">
    <location>
        <begin position="6"/>
        <end position="366"/>
    </location>
</feature>
<dbReference type="InterPro" id="IPR036188">
    <property type="entry name" value="FAD/NAD-bd_sf"/>
</dbReference>
<evidence type="ECO:0000256" key="4">
    <source>
        <dbReference type="ARBA" id="ARBA00023002"/>
    </source>
</evidence>
<evidence type="ECO:0000256" key="2">
    <source>
        <dbReference type="ARBA" id="ARBA00009410"/>
    </source>
</evidence>
<proteinExistence type="inferred from homology"/>
<protein>
    <submittedName>
        <fullName evidence="6">TIGR03364 family FAD-dependent oxidoreductase</fullName>
    </submittedName>
</protein>
<dbReference type="InterPro" id="IPR006076">
    <property type="entry name" value="FAD-dep_OxRdtase"/>
</dbReference>
<accession>A0ABY4ZR38</accession>
<dbReference type="InterPro" id="IPR017741">
    <property type="entry name" value="FAD-dependent_OxRdtase_HpnW"/>
</dbReference>
<keyword evidence="7" id="KW-1185">Reference proteome</keyword>
<dbReference type="NCBIfam" id="TIGR03364">
    <property type="entry name" value="HpnW_proposed"/>
    <property type="match status" value="1"/>
</dbReference>
<dbReference type="EMBL" id="CP096040">
    <property type="protein sequence ID" value="USQ95193.1"/>
    <property type="molecule type" value="Genomic_DNA"/>
</dbReference>
<dbReference type="PANTHER" id="PTHR13847">
    <property type="entry name" value="SARCOSINE DEHYDROGENASE-RELATED"/>
    <property type="match status" value="1"/>
</dbReference>
<dbReference type="PANTHER" id="PTHR13847:SF286">
    <property type="entry name" value="D-AMINO ACID DEHYDROGENASE"/>
    <property type="match status" value="1"/>
</dbReference>
<evidence type="ECO:0000256" key="1">
    <source>
        <dbReference type="ARBA" id="ARBA00001974"/>
    </source>
</evidence>
<organism evidence="6 7">
    <name type="scientific">Caulobacter segnis</name>
    <dbReference type="NCBI Taxonomy" id="88688"/>
    <lineage>
        <taxon>Bacteria</taxon>
        <taxon>Pseudomonadati</taxon>
        <taxon>Pseudomonadota</taxon>
        <taxon>Alphaproteobacteria</taxon>
        <taxon>Caulobacterales</taxon>
        <taxon>Caulobacteraceae</taxon>
        <taxon>Caulobacter</taxon>
    </lineage>
</organism>
<dbReference type="Gene3D" id="3.50.50.60">
    <property type="entry name" value="FAD/NAD(P)-binding domain"/>
    <property type="match status" value="1"/>
</dbReference>
<dbReference type="Gene3D" id="3.30.9.10">
    <property type="entry name" value="D-Amino Acid Oxidase, subunit A, domain 2"/>
    <property type="match status" value="1"/>
</dbReference>
<comment type="similarity">
    <text evidence="2">Belongs to the DadA oxidoreductase family.</text>
</comment>
<sequence length="380" mass="40263">METSFDLAVVGAGVVGLAHALAAARLGKRVVVIDRDAQANGASVRNFGFVTVTGQTRGEVWRRARRSAQVWNEVAGPAGIEVLQRGLTMVARRPEAKAVLEAFLQTEMAEGCAWREAADLGERLPGQGQGQALGALTSAVDLRVESRTAIPRLAAWLGKAHGVAFLRGVAVRGVETGRLETSAGVIRAETIVVCPGDDLVTLFPDRFAEAEVTRCKLQMLRLADPGWRLPAPVMSDLGLVRYLGYAALPETAALRARLEAEQAAHLQHGVHLIVVQSADGSLVVGDSHHYAATPDPFVRDDVDALILDEFQAVFGQAAPPVLERWTGTYASADRHSLVEAPAPRVRLVTVTGGTGASTAFGLAEDVIAGLYDRPHTGVAA</sequence>
<evidence type="ECO:0000313" key="6">
    <source>
        <dbReference type="EMBL" id="USQ95193.1"/>
    </source>
</evidence>
<dbReference type="Pfam" id="PF01266">
    <property type="entry name" value="DAO"/>
    <property type="match status" value="1"/>
</dbReference>
<comment type="cofactor">
    <cofactor evidence="1">
        <name>FAD</name>
        <dbReference type="ChEBI" id="CHEBI:57692"/>
    </cofactor>
</comment>
<gene>
    <name evidence="6" type="ORF">MZV50_22005</name>
</gene>
<evidence type="ECO:0000259" key="5">
    <source>
        <dbReference type="Pfam" id="PF01266"/>
    </source>
</evidence>